<dbReference type="GO" id="GO:0008233">
    <property type="term" value="F:peptidase activity"/>
    <property type="evidence" value="ECO:0007669"/>
    <property type="project" value="UniProtKB-KW"/>
</dbReference>
<dbReference type="Proteomes" id="UP000659172">
    <property type="component" value="Unassembled WGS sequence"/>
</dbReference>
<dbReference type="InterPro" id="IPR006433">
    <property type="entry name" value="Prohead_protease"/>
</dbReference>
<protein>
    <submittedName>
        <fullName evidence="5">HK97 family phage prohead protease</fullName>
    </submittedName>
</protein>
<dbReference type="SUPFAM" id="SSF50789">
    <property type="entry name" value="Herpes virus serine proteinase, assemblin"/>
    <property type="match status" value="1"/>
</dbReference>
<evidence type="ECO:0000256" key="1">
    <source>
        <dbReference type="ARBA" id="ARBA00022612"/>
    </source>
</evidence>
<feature type="domain" description="Prohead serine protease" evidence="4">
    <location>
        <begin position="27"/>
        <end position="159"/>
    </location>
</feature>
<dbReference type="GO" id="GO:0006508">
    <property type="term" value="P:proteolysis"/>
    <property type="evidence" value="ECO:0007669"/>
    <property type="project" value="UniProtKB-KW"/>
</dbReference>
<reference evidence="5 6" key="1">
    <citation type="submission" date="2020-06" db="EMBL/GenBank/DDBJ databases">
        <title>Rhizobium sp.nov. isolated from the tomato plant.</title>
        <authorList>
            <person name="Thin K.K."/>
            <person name="Zhang X."/>
            <person name="He S."/>
        </authorList>
    </citation>
    <scope>NUCLEOTIDE SEQUENCE [LARGE SCALE GENOMIC DNA]</scope>
    <source>
        <strain evidence="5 6">DBTS2</strain>
    </source>
</reference>
<accession>A0ABX2QCN2</accession>
<proteinExistence type="predicted"/>
<sequence>MTTDGLPVWRTKKYADLTLSGVTGDGVFSGYASVFEEVDLGKDAIQPGAFARSLQKRGAAGVRMLFQHDPNEPLGRWRTIREDGRGLYVEGVLSPGVARAREVHQLMKSGALDGLSIGFQTVRSRTDRVSGVRRILEADLWEISIVTFPMLPSARVSNVKNARWFRDRETELVRSMRRAARMMKL</sequence>
<dbReference type="Pfam" id="PF04586">
    <property type="entry name" value="Peptidase_S78"/>
    <property type="match status" value="1"/>
</dbReference>
<name>A0ABX2QCN2_9HYPH</name>
<dbReference type="InterPro" id="IPR054613">
    <property type="entry name" value="Peptidase_S78_dom"/>
</dbReference>
<comment type="caution">
    <text evidence="5">The sequence shown here is derived from an EMBL/GenBank/DDBJ whole genome shotgun (WGS) entry which is preliminary data.</text>
</comment>
<dbReference type="EMBL" id="JABXYK010000002">
    <property type="protein sequence ID" value="NVP54194.1"/>
    <property type="molecule type" value="Genomic_DNA"/>
</dbReference>
<dbReference type="RefSeq" id="WP_176948250.1">
    <property type="nucleotide sequence ID" value="NZ_JABXYK010000002.1"/>
</dbReference>
<keyword evidence="1" id="KW-1188">Viral release from host cell</keyword>
<evidence type="ECO:0000256" key="3">
    <source>
        <dbReference type="ARBA" id="ARBA00022801"/>
    </source>
</evidence>
<evidence type="ECO:0000259" key="4">
    <source>
        <dbReference type="Pfam" id="PF04586"/>
    </source>
</evidence>
<keyword evidence="3" id="KW-0378">Hydrolase</keyword>
<gene>
    <name evidence="5" type="ORF">HV823_02880</name>
</gene>
<keyword evidence="6" id="KW-1185">Reference proteome</keyword>
<organism evidence="5 6">
    <name type="scientific">Mycoplana rhizolycopersici</name>
    <dbReference type="NCBI Taxonomy" id="2746702"/>
    <lineage>
        <taxon>Bacteria</taxon>
        <taxon>Pseudomonadati</taxon>
        <taxon>Pseudomonadota</taxon>
        <taxon>Alphaproteobacteria</taxon>
        <taxon>Hyphomicrobiales</taxon>
        <taxon>Rhizobiaceae</taxon>
        <taxon>Mycoplana</taxon>
    </lineage>
</organism>
<evidence type="ECO:0000313" key="5">
    <source>
        <dbReference type="EMBL" id="NVP54194.1"/>
    </source>
</evidence>
<dbReference type="NCBIfam" id="TIGR01543">
    <property type="entry name" value="proheadase_HK97"/>
    <property type="match status" value="1"/>
</dbReference>
<keyword evidence="2 5" id="KW-0645">Protease</keyword>
<evidence type="ECO:0000256" key="2">
    <source>
        <dbReference type="ARBA" id="ARBA00022670"/>
    </source>
</evidence>
<evidence type="ECO:0000313" key="6">
    <source>
        <dbReference type="Proteomes" id="UP000659172"/>
    </source>
</evidence>